<dbReference type="AlphaFoldDB" id="A0A9Q0INP9"/>
<dbReference type="OrthoDB" id="10593147at2759"/>
<proteinExistence type="predicted"/>
<evidence type="ECO:0000313" key="1">
    <source>
        <dbReference type="EMBL" id="KAJ3604813.1"/>
    </source>
</evidence>
<sequence length="161" mass="17050">MYCAYSIPGVTASSLMYYYNGKAVRNLRFSSPLSLSLSLSGLLSAPLGLLSAPLCSSLLLLCSSLLLSAPLGLLLSAPLCSSLLLSVYSSLLLSAPVRLATGENRRGWRVALVRRVCGSMTRPCLRLYGQAVSVALCPGRVCGSMTRPCQRLYDQAVSAAL</sequence>
<accession>A0A9Q0INP9</accession>
<dbReference type="Proteomes" id="UP001148018">
    <property type="component" value="Unassembled WGS sequence"/>
</dbReference>
<comment type="caution">
    <text evidence="1">The sequence shown here is derived from an EMBL/GenBank/DDBJ whole genome shotgun (WGS) entry which is preliminary data.</text>
</comment>
<dbReference type="EMBL" id="JANIIK010000043">
    <property type="protein sequence ID" value="KAJ3604813.1"/>
    <property type="molecule type" value="Genomic_DNA"/>
</dbReference>
<protein>
    <submittedName>
        <fullName evidence="1">Uncharacterized protein</fullName>
    </submittedName>
</protein>
<name>A0A9Q0INP9_9TELE</name>
<evidence type="ECO:0000313" key="2">
    <source>
        <dbReference type="Proteomes" id="UP001148018"/>
    </source>
</evidence>
<reference evidence="1" key="1">
    <citation type="submission" date="2022-07" db="EMBL/GenBank/DDBJ databases">
        <title>Chromosome-level genome of Muraenolepis orangiensis.</title>
        <authorList>
            <person name="Kim J."/>
        </authorList>
    </citation>
    <scope>NUCLEOTIDE SEQUENCE</scope>
    <source>
        <strain evidence="1">KU_S4_2022</strain>
        <tissue evidence="1">Muscle</tissue>
    </source>
</reference>
<gene>
    <name evidence="1" type="ORF">NHX12_026865</name>
</gene>
<organism evidence="1 2">
    <name type="scientific">Muraenolepis orangiensis</name>
    <name type="common">Patagonian moray cod</name>
    <dbReference type="NCBI Taxonomy" id="630683"/>
    <lineage>
        <taxon>Eukaryota</taxon>
        <taxon>Metazoa</taxon>
        <taxon>Chordata</taxon>
        <taxon>Craniata</taxon>
        <taxon>Vertebrata</taxon>
        <taxon>Euteleostomi</taxon>
        <taxon>Actinopterygii</taxon>
        <taxon>Neopterygii</taxon>
        <taxon>Teleostei</taxon>
        <taxon>Neoteleostei</taxon>
        <taxon>Acanthomorphata</taxon>
        <taxon>Zeiogadaria</taxon>
        <taxon>Gadariae</taxon>
        <taxon>Gadiformes</taxon>
        <taxon>Muraenolepidoidei</taxon>
        <taxon>Muraenolepididae</taxon>
        <taxon>Muraenolepis</taxon>
    </lineage>
</organism>
<keyword evidence="2" id="KW-1185">Reference proteome</keyword>